<evidence type="ECO:0000259" key="1">
    <source>
        <dbReference type="PROSITE" id="PS50054"/>
    </source>
</evidence>
<dbReference type="PANTHER" id="PTHR31126">
    <property type="entry name" value="TYROSINE-PROTEIN PHOSPHATASE"/>
    <property type="match status" value="1"/>
</dbReference>
<dbReference type="EMBL" id="FXLY01000009">
    <property type="protein sequence ID" value="SMN21903.1"/>
    <property type="molecule type" value="Genomic_DNA"/>
</dbReference>
<sequence length="219" mass="25362">MSLVAPLHFNTVQINLYRGSSPREINIPFLKRLRLKYILSLTPEPLDETMTAFCKENDIKMKHIVCNDKPPKDKTKKVKRKKKPVPIEYDVVIECVAFLVDRRNYPIYMHCHNGELITSLVVACLRKFSYWSTVSILNEFLIYNSSINVHERSFIEHFNLEVDIQGLKPKDKVPWVSGQFITKTSKSKNKKKDVTKAEVITTMSNSIPNALPKLKFHSI</sequence>
<feature type="domain" description="Tyrosine-protein phosphatase" evidence="1">
    <location>
        <begin position="8"/>
        <end position="167"/>
    </location>
</feature>
<dbReference type="SUPFAM" id="SSF52799">
    <property type="entry name" value="(Phosphotyrosine protein) phosphatases II"/>
    <property type="match status" value="1"/>
</dbReference>
<dbReference type="Gene3D" id="3.90.190.10">
    <property type="entry name" value="Protein tyrosine phosphatase superfamily"/>
    <property type="match status" value="1"/>
</dbReference>
<dbReference type="Pfam" id="PF03162">
    <property type="entry name" value="Y_phosphatase2"/>
    <property type="match status" value="1"/>
</dbReference>
<dbReference type="Proteomes" id="UP000196158">
    <property type="component" value="Unassembled WGS sequence"/>
</dbReference>
<dbReference type="GO" id="GO:0016791">
    <property type="term" value="F:phosphatase activity"/>
    <property type="evidence" value="ECO:0007669"/>
    <property type="project" value="TreeGrafter"/>
</dbReference>
<protein>
    <submittedName>
        <fullName evidence="2">Similar to Saccharomyces cerevisiae YDR067C OCA6 Cytoplasmic protein required for replication of Brome mosaic virus in S. cerevisiae</fullName>
    </submittedName>
</protein>
<dbReference type="InterPro" id="IPR004861">
    <property type="entry name" value="Siw14-like"/>
</dbReference>
<dbReference type="InterPro" id="IPR029021">
    <property type="entry name" value="Prot-tyrosine_phosphatase-like"/>
</dbReference>
<evidence type="ECO:0000313" key="2">
    <source>
        <dbReference type="EMBL" id="SMN21903.1"/>
    </source>
</evidence>
<dbReference type="FunFam" id="3.90.190.10:FF:000084">
    <property type="entry name" value="Tyrosine phospatase-like protein"/>
    <property type="match status" value="1"/>
</dbReference>
<proteinExistence type="predicted"/>
<dbReference type="InterPro" id="IPR020422">
    <property type="entry name" value="TYR_PHOSPHATASE_DUAL_dom"/>
</dbReference>
<dbReference type="STRING" id="1789683.A0A1X7R899"/>
<dbReference type="OrthoDB" id="6375174at2759"/>
<dbReference type="AlphaFoldDB" id="A0A1X7R899"/>
<gene>
    <name evidence="2" type="ORF">KASA_0J02431G</name>
</gene>
<organism evidence="2 3">
    <name type="scientific">Maudiozyma saulgeensis</name>
    <dbReference type="NCBI Taxonomy" id="1789683"/>
    <lineage>
        <taxon>Eukaryota</taxon>
        <taxon>Fungi</taxon>
        <taxon>Dikarya</taxon>
        <taxon>Ascomycota</taxon>
        <taxon>Saccharomycotina</taxon>
        <taxon>Saccharomycetes</taxon>
        <taxon>Saccharomycetales</taxon>
        <taxon>Saccharomycetaceae</taxon>
        <taxon>Maudiozyma</taxon>
    </lineage>
</organism>
<dbReference type="PANTHER" id="PTHR31126:SF14">
    <property type="entry name" value="TYROSINE-PROTEIN PHOSPHATASE OCA6-RELATED"/>
    <property type="match status" value="1"/>
</dbReference>
<dbReference type="PROSITE" id="PS50054">
    <property type="entry name" value="TYR_PHOSPHATASE_DUAL"/>
    <property type="match status" value="1"/>
</dbReference>
<evidence type="ECO:0000313" key="3">
    <source>
        <dbReference type="Proteomes" id="UP000196158"/>
    </source>
</evidence>
<keyword evidence="3" id="KW-1185">Reference proteome</keyword>
<name>A0A1X7R899_9SACH</name>
<reference evidence="2 3" key="1">
    <citation type="submission" date="2017-04" db="EMBL/GenBank/DDBJ databases">
        <authorList>
            <person name="Afonso C.L."/>
            <person name="Miller P.J."/>
            <person name="Scott M.A."/>
            <person name="Spackman E."/>
            <person name="Goraichik I."/>
            <person name="Dimitrov K.M."/>
            <person name="Suarez D.L."/>
            <person name="Swayne D.E."/>
        </authorList>
    </citation>
    <scope>NUCLEOTIDE SEQUENCE [LARGE SCALE GENOMIC DNA]</scope>
</reference>
<accession>A0A1X7R899</accession>